<reference evidence="1 2" key="2">
    <citation type="journal article" date="2022" name="Mol. Ecol. Resour.">
        <title>The genomes of chicory, endive, great burdock and yacon provide insights into Asteraceae paleo-polyploidization history and plant inulin production.</title>
        <authorList>
            <person name="Fan W."/>
            <person name="Wang S."/>
            <person name="Wang H."/>
            <person name="Wang A."/>
            <person name="Jiang F."/>
            <person name="Liu H."/>
            <person name="Zhao H."/>
            <person name="Xu D."/>
            <person name="Zhang Y."/>
        </authorList>
    </citation>
    <scope>NUCLEOTIDE SEQUENCE [LARGE SCALE GENOMIC DNA]</scope>
    <source>
        <strain evidence="2">cv. Punajuju</strain>
        <tissue evidence="1">Leaves</tissue>
    </source>
</reference>
<gene>
    <name evidence="1" type="ORF">L2E82_02268</name>
</gene>
<accession>A0ACB9H1U6</accession>
<name>A0ACB9H1U6_CICIN</name>
<sequence>MTKMVCSTNENEESLDFKGNPADKSKTGGWLAAGLILGTALSERICIIGISMNLVTYLNGNLHLSSSKSANIVSNFMGSLNMLALFGGFIADAKFGRYLAILIFSSICALGVVLLTLATTIHRLRPPPCDTSGGRKCIEANGSQLAMVYVALYTVALGAGGIKSNVSGFGSDQFDKSTPKDEKAMVYFFNRFYLCISGGSVFAVTVMVYIQDNVGWGWGYGVSAGTMVMAVFLLVCGMRFYRYKKPQGSPLSVIWRVVFLAWKNRRLSYPDHPRLLNGYDSSQVPHTEKLRYLDKAAIASDSKATNEGTTNPCLVATVNQVEEVKMVINLIPIWSTGILFWTVYSQMNTFTIEQASIMNRKYGGFNIPAGSFSFFLFISILLFTSLNERLIVPIARKITNGPKGLTSLQRIGIGLVFSITGMVAAAICETKRKTDMKNGIKMSAFWLVPQFFLVGAGDAFAYVGQLEFFITEAPERMKSMSTGLFQTTLAMGFYVSSLLVSLTNMATHGSWLKNDLDQGKLNNFYWMLSVLGIFNFFGFLILASRHGYKSQYCHGTSNDSEKQIETRRFDYGIGKEVSIIVKKESK</sequence>
<dbReference type="Proteomes" id="UP001055811">
    <property type="component" value="Linkage Group LG01"/>
</dbReference>
<proteinExistence type="predicted"/>
<evidence type="ECO:0000313" key="1">
    <source>
        <dbReference type="EMBL" id="KAI3789471.1"/>
    </source>
</evidence>
<comment type="caution">
    <text evidence="1">The sequence shown here is derived from an EMBL/GenBank/DDBJ whole genome shotgun (WGS) entry which is preliminary data.</text>
</comment>
<keyword evidence="2" id="KW-1185">Reference proteome</keyword>
<organism evidence="1 2">
    <name type="scientific">Cichorium intybus</name>
    <name type="common">Chicory</name>
    <dbReference type="NCBI Taxonomy" id="13427"/>
    <lineage>
        <taxon>Eukaryota</taxon>
        <taxon>Viridiplantae</taxon>
        <taxon>Streptophyta</taxon>
        <taxon>Embryophyta</taxon>
        <taxon>Tracheophyta</taxon>
        <taxon>Spermatophyta</taxon>
        <taxon>Magnoliopsida</taxon>
        <taxon>eudicotyledons</taxon>
        <taxon>Gunneridae</taxon>
        <taxon>Pentapetalae</taxon>
        <taxon>asterids</taxon>
        <taxon>campanulids</taxon>
        <taxon>Asterales</taxon>
        <taxon>Asteraceae</taxon>
        <taxon>Cichorioideae</taxon>
        <taxon>Cichorieae</taxon>
        <taxon>Cichoriinae</taxon>
        <taxon>Cichorium</taxon>
    </lineage>
</organism>
<dbReference type="EMBL" id="CM042009">
    <property type="protein sequence ID" value="KAI3789471.1"/>
    <property type="molecule type" value="Genomic_DNA"/>
</dbReference>
<evidence type="ECO:0000313" key="2">
    <source>
        <dbReference type="Proteomes" id="UP001055811"/>
    </source>
</evidence>
<protein>
    <submittedName>
        <fullName evidence="1">Uncharacterized protein</fullName>
    </submittedName>
</protein>
<reference evidence="2" key="1">
    <citation type="journal article" date="2022" name="Mol. Ecol. Resour.">
        <title>The genomes of chicory, endive, great burdock and yacon provide insights into Asteraceae palaeo-polyploidization history and plant inulin production.</title>
        <authorList>
            <person name="Fan W."/>
            <person name="Wang S."/>
            <person name="Wang H."/>
            <person name="Wang A."/>
            <person name="Jiang F."/>
            <person name="Liu H."/>
            <person name="Zhao H."/>
            <person name="Xu D."/>
            <person name="Zhang Y."/>
        </authorList>
    </citation>
    <scope>NUCLEOTIDE SEQUENCE [LARGE SCALE GENOMIC DNA]</scope>
    <source>
        <strain evidence="2">cv. Punajuju</strain>
    </source>
</reference>